<evidence type="ECO:0000256" key="1">
    <source>
        <dbReference type="SAM" id="Phobius"/>
    </source>
</evidence>
<keyword evidence="3" id="KW-1185">Reference proteome</keyword>
<keyword evidence="1" id="KW-0812">Transmembrane</keyword>
<protein>
    <submittedName>
        <fullName evidence="2">Uncharacterized protein</fullName>
    </submittedName>
</protein>
<name>A0A4Z2ISB8_9TELE</name>
<gene>
    <name evidence="2" type="ORF">EYF80_008904</name>
</gene>
<dbReference type="EMBL" id="SRLO01000050">
    <property type="protein sequence ID" value="TNN80899.1"/>
    <property type="molecule type" value="Genomic_DNA"/>
</dbReference>
<keyword evidence="1" id="KW-0472">Membrane</keyword>
<dbReference type="Proteomes" id="UP000314294">
    <property type="component" value="Unassembled WGS sequence"/>
</dbReference>
<evidence type="ECO:0000313" key="3">
    <source>
        <dbReference type="Proteomes" id="UP000314294"/>
    </source>
</evidence>
<sequence>MTASSKPEHADAAAAVAAHLTPESGIIITIRKVKRSASSLFVVIYAVVLLPLLALISICKSNHAASPWRLLVLSGKKPRPTGNSLCKYVTVDTRRAASGRLAAVT</sequence>
<dbReference type="AlphaFoldDB" id="A0A4Z2ISB8"/>
<reference evidence="2 3" key="1">
    <citation type="submission" date="2019-03" db="EMBL/GenBank/DDBJ databases">
        <title>First draft genome of Liparis tanakae, snailfish: a comprehensive survey of snailfish specific genes.</title>
        <authorList>
            <person name="Kim W."/>
            <person name="Song I."/>
            <person name="Jeong J.-H."/>
            <person name="Kim D."/>
            <person name="Kim S."/>
            <person name="Ryu S."/>
            <person name="Song J.Y."/>
            <person name="Lee S.K."/>
        </authorList>
    </citation>
    <scope>NUCLEOTIDE SEQUENCE [LARGE SCALE GENOMIC DNA]</scope>
    <source>
        <tissue evidence="2">Muscle</tissue>
    </source>
</reference>
<comment type="caution">
    <text evidence="2">The sequence shown here is derived from an EMBL/GenBank/DDBJ whole genome shotgun (WGS) entry which is preliminary data.</text>
</comment>
<proteinExistence type="predicted"/>
<accession>A0A4Z2ISB8</accession>
<feature type="transmembrane region" description="Helical" evidence="1">
    <location>
        <begin position="40"/>
        <end position="58"/>
    </location>
</feature>
<keyword evidence="1" id="KW-1133">Transmembrane helix</keyword>
<organism evidence="2 3">
    <name type="scientific">Liparis tanakae</name>
    <name type="common">Tanaka's snailfish</name>
    <dbReference type="NCBI Taxonomy" id="230148"/>
    <lineage>
        <taxon>Eukaryota</taxon>
        <taxon>Metazoa</taxon>
        <taxon>Chordata</taxon>
        <taxon>Craniata</taxon>
        <taxon>Vertebrata</taxon>
        <taxon>Euteleostomi</taxon>
        <taxon>Actinopterygii</taxon>
        <taxon>Neopterygii</taxon>
        <taxon>Teleostei</taxon>
        <taxon>Neoteleostei</taxon>
        <taxon>Acanthomorphata</taxon>
        <taxon>Eupercaria</taxon>
        <taxon>Perciformes</taxon>
        <taxon>Cottioidei</taxon>
        <taxon>Cottales</taxon>
        <taxon>Liparidae</taxon>
        <taxon>Liparis</taxon>
    </lineage>
</organism>
<evidence type="ECO:0000313" key="2">
    <source>
        <dbReference type="EMBL" id="TNN80899.1"/>
    </source>
</evidence>